<keyword evidence="3" id="KW-0813">Transport</keyword>
<dbReference type="InterPro" id="IPR050763">
    <property type="entry name" value="ABC_transporter_ATP-binding"/>
</dbReference>
<evidence type="ECO:0000256" key="3">
    <source>
        <dbReference type="ARBA" id="ARBA00022448"/>
    </source>
</evidence>
<dbReference type="RefSeq" id="WP_010266423.1">
    <property type="nucleotide sequence ID" value="NZ_AENJ01000085.1"/>
</dbReference>
<dbReference type="CDD" id="cd00267">
    <property type="entry name" value="ABC_ATPase"/>
    <property type="match status" value="1"/>
</dbReference>
<gene>
    <name evidence="9" type="ORF">FHU32_001868</name>
</gene>
<dbReference type="InterPro" id="IPR027417">
    <property type="entry name" value="P-loop_NTPase"/>
</dbReference>
<comment type="caution">
    <text evidence="9">The sequence shown here is derived from an EMBL/GenBank/DDBJ whole genome shotgun (WGS) entry which is preliminary data.</text>
</comment>
<proteinExistence type="inferred from homology"/>
<dbReference type="PANTHER" id="PTHR42711">
    <property type="entry name" value="ABC TRANSPORTER ATP-BINDING PROTEIN"/>
    <property type="match status" value="1"/>
</dbReference>
<feature type="compositionally biased region" description="Low complexity" evidence="7">
    <location>
        <begin position="265"/>
        <end position="299"/>
    </location>
</feature>
<evidence type="ECO:0000256" key="4">
    <source>
        <dbReference type="ARBA" id="ARBA00022741"/>
    </source>
</evidence>
<dbReference type="InterPro" id="IPR003439">
    <property type="entry name" value="ABC_transporter-like_ATP-bd"/>
</dbReference>
<evidence type="ECO:0000313" key="9">
    <source>
        <dbReference type="EMBL" id="MBB3116622.1"/>
    </source>
</evidence>
<dbReference type="GO" id="GO:0005524">
    <property type="term" value="F:ATP binding"/>
    <property type="evidence" value="ECO:0007669"/>
    <property type="project" value="UniProtKB-KW"/>
</dbReference>
<dbReference type="GO" id="GO:0046677">
    <property type="term" value="P:response to antibiotic"/>
    <property type="evidence" value="ECO:0007669"/>
    <property type="project" value="UniProtKB-KW"/>
</dbReference>
<dbReference type="GO" id="GO:0051301">
    <property type="term" value="P:cell division"/>
    <property type="evidence" value="ECO:0007669"/>
    <property type="project" value="UniProtKB-KW"/>
</dbReference>
<evidence type="ECO:0000256" key="5">
    <source>
        <dbReference type="ARBA" id="ARBA00022840"/>
    </source>
</evidence>
<evidence type="ECO:0000256" key="2">
    <source>
        <dbReference type="ARBA" id="ARBA00005417"/>
    </source>
</evidence>
<dbReference type="GO" id="GO:0016887">
    <property type="term" value="F:ATP hydrolysis activity"/>
    <property type="evidence" value="ECO:0007669"/>
    <property type="project" value="InterPro"/>
</dbReference>
<dbReference type="Gene3D" id="3.40.50.300">
    <property type="entry name" value="P-loop containing nucleotide triphosphate hydrolases"/>
    <property type="match status" value="1"/>
</dbReference>
<accession>A0A8I0CLH1</accession>
<dbReference type="Pfam" id="PF00005">
    <property type="entry name" value="ABC_tran"/>
    <property type="match status" value="1"/>
</dbReference>
<dbReference type="PROSITE" id="PS50893">
    <property type="entry name" value="ABC_TRANSPORTER_2"/>
    <property type="match status" value="1"/>
</dbReference>
<feature type="domain" description="ABC transporter" evidence="8">
    <location>
        <begin position="21"/>
        <end position="256"/>
    </location>
</feature>
<dbReference type="SUPFAM" id="SSF52540">
    <property type="entry name" value="P-loop containing nucleoside triphosphate hydrolases"/>
    <property type="match status" value="1"/>
</dbReference>
<dbReference type="PANTHER" id="PTHR42711:SF5">
    <property type="entry name" value="ABC TRANSPORTER ATP-BINDING PROTEIN NATA"/>
    <property type="match status" value="1"/>
</dbReference>
<evidence type="ECO:0000256" key="7">
    <source>
        <dbReference type="SAM" id="MobiDB-lite"/>
    </source>
</evidence>
<dbReference type="AlphaFoldDB" id="A0A8I0CLH1"/>
<evidence type="ECO:0000259" key="8">
    <source>
        <dbReference type="PROSITE" id="PS50893"/>
    </source>
</evidence>
<keyword evidence="4" id="KW-0547">Nucleotide-binding</keyword>
<feature type="region of interest" description="Disordered" evidence="7">
    <location>
        <begin position="250"/>
        <end position="306"/>
    </location>
</feature>
<dbReference type="GO" id="GO:0005886">
    <property type="term" value="C:plasma membrane"/>
    <property type="evidence" value="ECO:0007669"/>
    <property type="project" value="UniProtKB-SubCell"/>
</dbReference>
<dbReference type="EMBL" id="JACHWT010000008">
    <property type="protein sequence ID" value="MBB3116622.1"/>
    <property type="molecule type" value="Genomic_DNA"/>
</dbReference>
<keyword evidence="9" id="KW-0131">Cell cycle</keyword>
<keyword evidence="9" id="KW-0132">Cell division</keyword>
<dbReference type="Proteomes" id="UP000612712">
    <property type="component" value="Unassembled WGS sequence"/>
</dbReference>
<evidence type="ECO:0000313" key="10">
    <source>
        <dbReference type="Proteomes" id="UP000612712"/>
    </source>
</evidence>
<keyword evidence="5" id="KW-0067">ATP-binding</keyword>
<comment type="subcellular location">
    <subcellularLocation>
        <location evidence="1">Cell membrane</location>
        <topology evidence="1">Peripheral membrane protein</topology>
    </subcellularLocation>
</comment>
<comment type="similarity">
    <text evidence="2">Belongs to the ABC transporter superfamily.</text>
</comment>
<sequence>MTRDQTSTTGPSHALPTTPAVHARGLVIRTRREPVCGPVDLDVERGGFVVVTGPRGSGRSSLLLTLTGRMRASEGELTVLGVPVTRNLRRLQRRTAVANMRDIDELDDAMRLSELLYERLALVTPFWRRPPAWTSDAVTRWRELCFGGCDVRPDARVRDLTALETLQYRVFLAVVDEPELLAVDDIDHLGAPDDQRAAFACLRAVANEGVTVLCATTNTETVPDDCATVALAATTAASDLDEIRDNLADLEQGSDDRADGGTTGDTGADGTTTHAADDAAGTDATRVSTTGITTGTTTTDDAQQED</sequence>
<keyword evidence="6" id="KW-0046">Antibiotic resistance</keyword>
<evidence type="ECO:0000256" key="1">
    <source>
        <dbReference type="ARBA" id="ARBA00004202"/>
    </source>
</evidence>
<organism evidence="9 10">
    <name type="scientific">Corynebacterium bovis DSM 20582 = CIP 54.80</name>
    <dbReference type="NCBI Taxonomy" id="927655"/>
    <lineage>
        <taxon>Bacteria</taxon>
        <taxon>Bacillati</taxon>
        <taxon>Actinomycetota</taxon>
        <taxon>Actinomycetes</taxon>
        <taxon>Mycobacteriales</taxon>
        <taxon>Corynebacteriaceae</taxon>
        <taxon>Corynebacterium</taxon>
    </lineage>
</organism>
<protein>
    <submittedName>
        <fullName evidence="9">ABC-type ATPase involved in cell division</fullName>
    </submittedName>
</protein>
<reference evidence="9" key="1">
    <citation type="submission" date="2020-08" db="EMBL/GenBank/DDBJ databases">
        <title>Sequencing the genomes of 1000 actinobacteria strains.</title>
        <authorList>
            <person name="Klenk H.-P."/>
        </authorList>
    </citation>
    <scope>NUCLEOTIDE SEQUENCE</scope>
    <source>
        <strain evidence="9">DSM 20582</strain>
    </source>
</reference>
<name>A0A8I0CLH1_9CORY</name>
<dbReference type="GeneID" id="60808160"/>
<evidence type="ECO:0000256" key="6">
    <source>
        <dbReference type="ARBA" id="ARBA00023251"/>
    </source>
</evidence>